<dbReference type="Proteomes" id="UP001163823">
    <property type="component" value="Chromosome 6"/>
</dbReference>
<keyword evidence="3" id="KW-0238">DNA-binding</keyword>
<dbReference type="KEGG" id="qsa:O6P43_016244"/>
<evidence type="ECO:0000256" key="3">
    <source>
        <dbReference type="ARBA" id="ARBA00023125"/>
    </source>
</evidence>
<comment type="subcellular location">
    <subcellularLocation>
        <location evidence="1">Nucleus</location>
    </subcellularLocation>
</comment>
<dbReference type="Gene3D" id="1.20.5.170">
    <property type="match status" value="1"/>
</dbReference>
<feature type="region of interest" description="Disordered" evidence="6">
    <location>
        <begin position="160"/>
        <end position="191"/>
    </location>
</feature>
<dbReference type="InterPro" id="IPR044759">
    <property type="entry name" value="bZIP_RF2"/>
</dbReference>
<feature type="compositionally biased region" description="Polar residues" evidence="6">
    <location>
        <begin position="496"/>
        <end position="509"/>
    </location>
</feature>
<keyword evidence="4" id="KW-0804">Transcription</keyword>
<dbReference type="EMBL" id="JARAOO010000006">
    <property type="protein sequence ID" value="KAJ7966835.1"/>
    <property type="molecule type" value="Genomic_DNA"/>
</dbReference>
<protein>
    <submittedName>
        <fullName evidence="8">Transcription factor like</fullName>
    </submittedName>
</protein>
<evidence type="ECO:0000313" key="8">
    <source>
        <dbReference type="EMBL" id="KAJ7966835.1"/>
    </source>
</evidence>
<dbReference type="AlphaFoldDB" id="A0AAD7M163"/>
<dbReference type="SUPFAM" id="SSF57959">
    <property type="entry name" value="Leucine zipper domain"/>
    <property type="match status" value="1"/>
</dbReference>
<dbReference type="PROSITE" id="PS50217">
    <property type="entry name" value="BZIP"/>
    <property type="match status" value="1"/>
</dbReference>
<reference evidence="8" key="1">
    <citation type="journal article" date="2023" name="Science">
        <title>Elucidation of the pathway for biosynthesis of saponin adjuvants from the soapbark tree.</title>
        <authorList>
            <person name="Reed J."/>
            <person name="Orme A."/>
            <person name="El-Demerdash A."/>
            <person name="Owen C."/>
            <person name="Martin L.B.B."/>
            <person name="Misra R.C."/>
            <person name="Kikuchi S."/>
            <person name="Rejzek M."/>
            <person name="Martin A.C."/>
            <person name="Harkess A."/>
            <person name="Leebens-Mack J."/>
            <person name="Louveau T."/>
            <person name="Stephenson M.J."/>
            <person name="Osbourn A."/>
        </authorList>
    </citation>
    <scope>NUCLEOTIDE SEQUENCE</scope>
    <source>
        <strain evidence="8">S10</strain>
    </source>
</reference>
<dbReference type="CDD" id="cd14703">
    <property type="entry name" value="bZIP_plant_RF2"/>
    <property type="match status" value="1"/>
</dbReference>
<dbReference type="PANTHER" id="PTHR13690:SF111">
    <property type="entry name" value="BZIP TRANSCRIPTION FACTOR"/>
    <property type="match status" value="1"/>
</dbReference>
<gene>
    <name evidence="8" type="ORF">O6P43_016244</name>
</gene>
<evidence type="ECO:0000256" key="1">
    <source>
        <dbReference type="ARBA" id="ARBA00004123"/>
    </source>
</evidence>
<dbReference type="InterPro" id="IPR046347">
    <property type="entry name" value="bZIP_sf"/>
</dbReference>
<dbReference type="InterPro" id="IPR004827">
    <property type="entry name" value="bZIP"/>
</dbReference>
<dbReference type="Pfam" id="PF00170">
    <property type="entry name" value="bZIP_1"/>
    <property type="match status" value="1"/>
</dbReference>
<evidence type="ECO:0000256" key="5">
    <source>
        <dbReference type="ARBA" id="ARBA00023242"/>
    </source>
</evidence>
<dbReference type="GO" id="GO:0005634">
    <property type="term" value="C:nucleus"/>
    <property type="evidence" value="ECO:0007669"/>
    <property type="project" value="UniProtKB-SubCell"/>
</dbReference>
<dbReference type="GO" id="GO:0003700">
    <property type="term" value="F:DNA-binding transcription factor activity"/>
    <property type="evidence" value="ECO:0007669"/>
    <property type="project" value="InterPro"/>
</dbReference>
<sequence>MEGMDQTGTGMQRCSYAFGASSSSVTKLQNPPNFNSSQMGPSQIMGGRSTSQHSQNFNLGPSHYRSLSQPSYFVPHTLAPLPPSLYSENYSASIEENVINSHAPSVPLHVSEGPSFQAGDSFPPRKGHRHSSSEIPLKFSAMLKPSPQLIPVGAWESLEKSVSGGGNSGHEKPTQLVMKGSSNHAEEMGEKKSEYKVVGDVLSEYMNLDNIAELNSSGVEFKGFDSNCSGSKTNEAGNSNNEVASHIKGKLPLLQSSSIYPSEKREGVTGSANGDSVPDAERSLSRDCSIESLHFEDESQKLPHLGNQASQHLLSNSMNGKTSNFVMEIGNDEFNEEELKKIAESDKLAQIALSDPKRAKRILANRQSAARSKERKTRYIVELEQTMQTLLTETTTLSTQLEDSERNNLGLKTENKELKFRLQAMDIQSHLKDAISETLTAEVRHLRRILEEFGGAALLSSCMARQIAINQQITKLQQPNRLEIAQFEHHLPRQTAQLESHQLQQPESQSHQHDDQAMDHVPNQFFGK</sequence>
<evidence type="ECO:0000256" key="4">
    <source>
        <dbReference type="ARBA" id="ARBA00023163"/>
    </source>
</evidence>
<keyword evidence="2" id="KW-0805">Transcription regulation</keyword>
<feature type="domain" description="BZIP" evidence="7">
    <location>
        <begin position="355"/>
        <end position="418"/>
    </location>
</feature>
<comment type="caution">
    <text evidence="8">The sequence shown here is derived from an EMBL/GenBank/DDBJ whole genome shotgun (WGS) entry which is preliminary data.</text>
</comment>
<accession>A0AAD7M163</accession>
<keyword evidence="9" id="KW-1185">Reference proteome</keyword>
<proteinExistence type="predicted"/>
<dbReference type="GO" id="GO:0003677">
    <property type="term" value="F:DNA binding"/>
    <property type="evidence" value="ECO:0007669"/>
    <property type="project" value="UniProtKB-KW"/>
</dbReference>
<feature type="region of interest" description="Disordered" evidence="6">
    <location>
        <begin position="254"/>
        <end position="283"/>
    </location>
</feature>
<feature type="region of interest" description="Disordered" evidence="6">
    <location>
        <begin position="496"/>
        <end position="516"/>
    </location>
</feature>
<name>A0AAD7M163_QUISA</name>
<organism evidence="8 9">
    <name type="scientific">Quillaja saponaria</name>
    <name type="common">Soap bark tree</name>
    <dbReference type="NCBI Taxonomy" id="32244"/>
    <lineage>
        <taxon>Eukaryota</taxon>
        <taxon>Viridiplantae</taxon>
        <taxon>Streptophyta</taxon>
        <taxon>Embryophyta</taxon>
        <taxon>Tracheophyta</taxon>
        <taxon>Spermatophyta</taxon>
        <taxon>Magnoliopsida</taxon>
        <taxon>eudicotyledons</taxon>
        <taxon>Gunneridae</taxon>
        <taxon>Pentapetalae</taxon>
        <taxon>rosids</taxon>
        <taxon>fabids</taxon>
        <taxon>Fabales</taxon>
        <taxon>Quillajaceae</taxon>
        <taxon>Quillaja</taxon>
    </lineage>
</organism>
<evidence type="ECO:0000313" key="9">
    <source>
        <dbReference type="Proteomes" id="UP001163823"/>
    </source>
</evidence>
<dbReference type="PANTHER" id="PTHR13690">
    <property type="entry name" value="TRANSCRIPTION FACTOR POSF21-RELATED"/>
    <property type="match status" value="1"/>
</dbReference>
<keyword evidence="5" id="KW-0539">Nucleus</keyword>
<evidence type="ECO:0000259" key="7">
    <source>
        <dbReference type="PROSITE" id="PS50217"/>
    </source>
</evidence>
<evidence type="ECO:0000256" key="2">
    <source>
        <dbReference type="ARBA" id="ARBA00023015"/>
    </source>
</evidence>
<dbReference type="SMART" id="SM00338">
    <property type="entry name" value="BRLZ"/>
    <property type="match status" value="1"/>
</dbReference>
<evidence type="ECO:0000256" key="6">
    <source>
        <dbReference type="SAM" id="MobiDB-lite"/>
    </source>
</evidence>